<gene>
    <name evidence="6" type="primary">rmuC</name>
    <name evidence="6" type="ORF">JI746_06815</name>
</gene>
<dbReference type="PANTHER" id="PTHR30563">
    <property type="entry name" value="DNA RECOMBINATION PROTEIN RMUC"/>
    <property type="match status" value="1"/>
</dbReference>
<evidence type="ECO:0000313" key="6">
    <source>
        <dbReference type="EMBL" id="MBL0424815.1"/>
    </source>
</evidence>
<comment type="function">
    <text evidence="1">Involved in DNA recombination.</text>
</comment>
<dbReference type="Pfam" id="PF02646">
    <property type="entry name" value="RmuC"/>
    <property type="match status" value="1"/>
</dbReference>
<keyword evidence="7" id="KW-1185">Reference proteome</keyword>
<dbReference type="InterPro" id="IPR003798">
    <property type="entry name" value="DNA_recombination_RmuC"/>
</dbReference>
<comment type="similarity">
    <text evidence="2">Belongs to the RmuC family.</text>
</comment>
<keyword evidence="3 5" id="KW-0175">Coiled coil</keyword>
<evidence type="ECO:0000256" key="3">
    <source>
        <dbReference type="ARBA" id="ARBA00023054"/>
    </source>
</evidence>
<dbReference type="EMBL" id="JAEQND010000003">
    <property type="protein sequence ID" value="MBL0424815.1"/>
    <property type="molecule type" value="Genomic_DNA"/>
</dbReference>
<name>A0ABS1JLZ6_9BURK</name>
<evidence type="ECO:0000256" key="2">
    <source>
        <dbReference type="ARBA" id="ARBA00009840"/>
    </source>
</evidence>
<dbReference type="Proteomes" id="UP000622707">
    <property type="component" value="Unassembled WGS sequence"/>
</dbReference>
<sequence>MVLVAGVAGLVLGAVVVWLAGRQGLQARVDTAVARTEAALQGDLAQARERARLLEEERRADLNALAESRAQADRWRNELDLARDDVSKLTERAVRVPTLEDELRRLAEDLRARTADVLRHSGEAAQKGAALEEQAQRIAPLEARLRSTEQQLAQAAQQLADLRETSGGELSQLRTRLEAERSAAQEKLALLVEAKNTLTEQFRNLATEILEEKSKRFAEQNQTAIGQLLDPLRTQLSEFKGKVEEVYVQEGKDRSALSEQVRQLVALNQALSQDAQNLTMALKGNAKAQGNWGELVLERVLEASGLRKGQEYQVQDSQVREDGSRAQPDVVILLPEERRLVVDSKVSLIAYEEMIVAQGDEERALATRRHLESVRNHIKGLSGKQYQTLYGLKSLDFVLMFVPIEPAFMMAVTNDGNLFMDAWEKNVLLVSPSTLLFVVRTVAHLWRQEAQSRNAQDIARRGAELYDKLADFVKDLETVGTRLKQAQDAYGEAHKRLSTGRGNVIRQAEMLRSLGVKPTKTLPGALLDAALEDDAEPDLAPLAALAASNTARLVADEPGEAAA</sequence>
<proteinExistence type="inferred from homology"/>
<evidence type="ECO:0000256" key="4">
    <source>
        <dbReference type="ARBA" id="ARBA00023172"/>
    </source>
</evidence>
<comment type="caution">
    <text evidence="6">The sequence shown here is derived from an EMBL/GenBank/DDBJ whole genome shotgun (WGS) entry which is preliminary data.</text>
</comment>
<organism evidence="6 7">
    <name type="scientific">Ramlibacter alkalitolerans</name>
    <dbReference type="NCBI Taxonomy" id="2039631"/>
    <lineage>
        <taxon>Bacteria</taxon>
        <taxon>Pseudomonadati</taxon>
        <taxon>Pseudomonadota</taxon>
        <taxon>Betaproteobacteria</taxon>
        <taxon>Burkholderiales</taxon>
        <taxon>Comamonadaceae</taxon>
        <taxon>Ramlibacter</taxon>
    </lineage>
</organism>
<reference evidence="6 7" key="1">
    <citation type="journal article" date="2017" name="Int. J. Syst. Evol. Microbiol.">
        <title>Ramlibacter alkalitolerans sp. nov., alkali-tolerant bacterium isolated from soil of ginseng.</title>
        <authorList>
            <person name="Lee D.H."/>
            <person name="Cha C.J."/>
        </authorList>
    </citation>
    <scope>NUCLEOTIDE SEQUENCE [LARGE SCALE GENOMIC DNA]</scope>
    <source>
        <strain evidence="6 7">KACC 19305</strain>
    </source>
</reference>
<evidence type="ECO:0000256" key="5">
    <source>
        <dbReference type="SAM" id="Coils"/>
    </source>
</evidence>
<protein>
    <submittedName>
        <fullName evidence="6">DNA recombination protein RmuC</fullName>
    </submittedName>
</protein>
<keyword evidence="4" id="KW-0233">DNA recombination</keyword>
<feature type="coiled-coil region" evidence="5">
    <location>
        <begin position="37"/>
        <end position="92"/>
    </location>
</feature>
<dbReference type="PANTHER" id="PTHR30563:SF0">
    <property type="entry name" value="DNA RECOMBINATION PROTEIN RMUC"/>
    <property type="match status" value="1"/>
</dbReference>
<evidence type="ECO:0000256" key="1">
    <source>
        <dbReference type="ARBA" id="ARBA00003416"/>
    </source>
</evidence>
<evidence type="ECO:0000313" key="7">
    <source>
        <dbReference type="Proteomes" id="UP000622707"/>
    </source>
</evidence>
<feature type="coiled-coil region" evidence="5">
    <location>
        <begin position="131"/>
        <end position="201"/>
    </location>
</feature>
<accession>A0ABS1JLZ6</accession>